<sequence>MLPTICNALNAALTEDFEAAKALLLKRLGQITRVQLMADFEARYLRA</sequence>
<evidence type="ECO:0000313" key="1">
    <source>
        <dbReference type="EMBL" id="GGM32591.1"/>
    </source>
</evidence>
<dbReference type="Proteomes" id="UP000616499">
    <property type="component" value="Unassembled WGS sequence"/>
</dbReference>
<dbReference type="RefSeq" id="WP_188868727.1">
    <property type="nucleotide sequence ID" value="NZ_BMNW01000039.1"/>
</dbReference>
<comment type="caution">
    <text evidence="1">The sequence shown here is derived from an EMBL/GenBank/DDBJ whole genome shotgun (WGS) entry which is preliminary data.</text>
</comment>
<accession>A0ABQ2H5A0</accession>
<dbReference type="EMBL" id="BMNW01000039">
    <property type="protein sequence ID" value="GGM32591.1"/>
    <property type="molecule type" value="Genomic_DNA"/>
</dbReference>
<gene>
    <name evidence="1" type="ORF">GCM10009425_48860</name>
</gene>
<keyword evidence="2" id="KW-1185">Reference proteome</keyword>
<evidence type="ECO:0000313" key="2">
    <source>
        <dbReference type="Proteomes" id="UP000616499"/>
    </source>
</evidence>
<organism evidence="1 2">
    <name type="scientific">Pseudomonas asuensis</name>
    <dbReference type="NCBI Taxonomy" id="1825787"/>
    <lineage>
        <taxon>Bacteria</taxon>
        <taxon>Pseudomonadati</taxon>
        <taxon>Pseudomonadota</taxon>
        <taxon>Gammaproteobacteria</taxon>
        <taxon>Pseudomonadales</taxon>
        <taxon>Pseudomonadaceae</taxon>
        <taxon>Pseudomonas</taxon>
    </lineage>
</organism>
<protein>
    <submittedName>
        <fullName evidence="1">Uncharacterized protein</fullName>
    </submittedName>
</protein>
<name>A0ABQ2H5A0_9PSED</name>
<reference evidence="2" key="1">
    <citation type="journal article" date="2019" name="Int. J. Syst. Evol. Microbiol.">
        <title>The Global Catalogue of Microorganisms (GCM) 10K type strain sequencing project: providing services to taxonomists for standard genome sequencing and annotation.</title>
        <authorList>
            <consortium name="The Broad Institute Genomics Platform"/>
            <consortium name="The Broad Institute Genome Sequencing Center for Infectious Disease"/>
            <person name="Wu L."/>
            <person name="Ma J."/>
        </authorList>
    </citation>
    <scope>NUCLEOTIDE SEQUENCE [LARGE SCALE GENOMIC DNA]</scope>
    <source>
        <strain evidence="2">JCM 13501</strain>
    </source>
</reference>
<proteinExistence type="predicted"/>